<name>A0ACA9N4P4_9GLOM</name>
<evidence type="ECO:0000313" key="1">
    <source>
        <dbReference type="EMBL" id="CAG8633814.1"/>
    </source>
</evidence>
<organism evidence="1 2">
    <name type="scientific">Cetraspora pellucida</name>
    <dbReference type="NCBI Taxonomy" id="1433469"/>
    <lineage>
        <taxon>Eukaryota</taxon>
        <taxon>Fungi</taxon>
        <taxon>Fungi incertae sedis</taxon>
        <taxon>Mucoromycota</taxon>
        <taxon>Glomeromycotina</taxon>
        <taxon>Glomeromycetes</taxon>
        <taxon>Diversisporales</taxon>
        <taxon>Gigasporaceae</taxon>
        <taxon>Cetraspora</taxon>
    </lineage>
</organism>
<protein>
    <submittedName>
        <fullName evidence="1">3892_t:CDS:1</fullName>
    </submittedName>
</protein>
<comment type="caution">
    <text evidence="1">The sequence shown here is derived from an EMBL/GenBank/DDBJ whole genome shotgun (WGS) entry which is preliminary data.</text>
</comment>
<dbReference type="Proteomes" id="UP000789366">
    <property type="component" value="Unassembled WGS sequence"/>
</dbReference>
<evidence type="ECO:0000313" key="2">
    <source>
        <dbReference type="Proteomes" id="UP000789366"/>
    </source>
</evidence>
<keyword evidence="2" id="KW-1185">Reference proteome</keyword>
<reference evidence="1" key="1">
    <citation type="submission" date="2021-06" db="EMBL/GenBank/DDBJ databases">
        <authorList>
            <person name="Kallberg Y."/>
            <person name="Tangrot J."/>
            <person name="Rosling A."/>
        </authorList>
    </citation>
    <scope>NUCLEOTIDE SEQUENCE</scope>
    <source>
        <strain evidence="1">28 12/20/2015</strain>
    </source>
</reference>
<dbReference type="EMBL" id="CAJVPW010012263">
    <property type="protein sequence ID" value="CAG8633814.1"/>
    <property type="molecule type" value="Genomic_DNA"/>
</dbReference>
<proteinExistence type="predicted"/>
<sequence>REKKVTLLSIDIGYLDNFSEVEFLNLKMQNDDKIYISYNQVHKLTKETVERYRINENYKPDLMIAIGGGGFIPARILRTFLKRQNNKNIPIQAIGLSLYEDLADSSLDPEIIGSQVIKTQWLHFGPSYADTCPLLGKNILIVDEVDDTRTTLAYAVQELLKDIEEEKRKFIEVNAAGTPVPETKLAVFVLHNKKKEKRMELPDPSIVNEGRYFAAEETPDRWLVYPWDAIDIDEHTIISSLQENPKKE</sequence>
<feature type="non-terminal residue" evidence="1">
    <location>
        <position position="1"/>
    </location>
</feature>
<gene>
    <name evidence="1" type="ORF">SPELUC_LOCUS8315</name>
</gene>
<accession>A0ACA9N4P4</accession>